<feature type="transmembrane region" description="Helical" evidence="1">
    <location>
        <begin position="515"/>
        <end position="536"/>
    </location>
</feature>
<sequence>MSKKEIDEKKVKETVDEVTEAAAAVTKAPDKFRKLKYGTMFYVIIALVIAVVVILNIMVNVFAKRSPMKIDITPDNRYELTDESINAVKALDKDVDIVVTNTRDYFESLGNYWESYYTSNFGVPAEVPYEMIPELLDKYSVYAQQGKGSINVKYVDLDKDPDAIAKYKKNYNGDIQRGSIVVASGDRVRVLNETDVMNMLAADQTAMRSQQLKFLFTGESTLTSAITSVTDAHPVKVAFVKTMNGLAVYDEQTYANIVQSFESELFAKNGYDTTDIDIAKDEISPEDYDMVVLLAPSVDFTEDIIKKFSDFLYNDGKYDRNMVYAPDVSKTDLPNISEFLADWSIKVENNIILDDTNAVQTSSQIILSVSDSEAVGTLPNDRLPIISQYTRELTPISKNNEAIVKEVLKSSAESYTADITKDKSEYGEKGERDAAILSQKQHSEEFAVYTSSLLVLGSPTMANPTFLQQTSSVNNANVLVNMMNTMTGKESSIAVPDKNLQTSFIAPTSKQLKRIYVVVVWIIPFIIAAVGVAVLLRRRNK</sequence>
<evidence type="ECO:0000313" key="3">
    <source>
        <dbReference type="Proteomes" id="UP000245720"/>
    </source>
</evidence>
<accession>A0A315XTL7</accession>
<dbReference type="EMBL" id="QGDI01000016">
    <property type="protein sequence ID" value="PWJ10120.1"/>
    <property type="molecule type" value="Genomic_DNA"/>
</dbReference>
<comment type="caution">
    <text evidence="2">The sequence shown here is derived from an EMBL/GenBank/DDBJ whole genome shotgun (WGS) entry which is preliminary data.</text>
</comment>
<evidence type="ECO:0000256" key="1">
    <source>
        <dbReference type="SAM" id="Phobius"/>
    </source>
</evidence>
<keyword evidence="1" id="KW-1133">Transmembrane helix</keyword>
<keyword evidence="1" id="KW-0472">Membrane</keyword>
<organism evidence="2 3">
    <name type="scientific">Ruminococcus flavefaciens</name>
    <dbReference type="NCBI Taxonomy" id="1265"/>
    <lineage>
        <taxon>Bacteria</taxon>
        <taxon>Bacillati</taxon>
        <taxon>Bacillota</taxon>
        <taxon>Clostridia</taxon>
        <taxon>Eubacteriales</taxon>
        <taxon>Oscillospiraceae</taxon>
        <taxon>Ruminococcus</taxon>
    </lineage>
</organism>
<gene>
    <name evidence="2" type="ORF">IE37_03212</name>
</gene>
<proteinExistence type="predicted"/>
<feature type="transmembrane region" description="Helical" evidence="1">
    <location>
        <begin position="41"/>
        <end position="63"/>
    </location>
</feature>
<keyword evidence="1" id="KW-0812">Transmembrane</keyword>
<dbReference type="OrthoDB" id="1863469at2"/>
<protein>
    <submittedName>
        <fullName evidence="2">ABC transporter family protein</fullName>
    </submittedName>
</protein>
<evidence type="ECO:0000313" key="2">
    <source>
        <dbReference type="EMBL" id="PWJ10120.1"/>
    </source>
</evidence>
<dbReference type="Proteomes" id="UP000245720">
    <property type="component" value="Unassembled WGS sequence"/>
</dbReference>
<name>A0A315XTL7_RUMFL</name>
<reference evidence="2 3" key="1">
    <citation type="submission" date="2018-05" db="EMBL/GenBank/DDBJ databases">
        <title>The Hungate 1000. A catalogue of reference genomes from the rumen microbiome.</title>
        <authorList>
            <person name="Kelly W."/>
        </authorList>
    </citation>
    <scope>NUCLEOTIDE SEQUENCE [LARGE SCALE GENOMIC DNA]</scope>
    <source>
        <strain evidence="2 3">SAb67</strain>
    </source>
</reference>
<dbReference type="RefSeq" id="WP_109727884.1">
    <property type="nucleotide sequence ID" value="NZ_QGDI01000016.1"/>
</dbReference>
<dbReference type="AlphaFoldDB" id="A0A315XTL7"/>